<dbReference type="InterPro" id="IPR003186">
    <property type="entry name" value="PA28_C"/>
</dbReference>
<dbReference type="FunFam" id="1.20.120.180:FF:000002">
    <property type="entry name" value="Proteasome activator complex subunit 1"/>
    <property type="match status" value="1"/>
</dbReference>
<protein>
    <recommendedName>
        <fullName evidence="4">Proteasome activator PA28 C-terminal domain-containing protein</fullName>
    </recommendedName>
</protein>
<evidence type="ECO:0000313" key="6">
    <source>
        <dbReference type="Proteomes" id="UP001160148"/>
    </source>
</evidence>
<reference evidence="5 6" key="1">
    <citation type="submission" date="2023-01" db="EMBL/GenBank/DDBJ databases">
        <authorList>
            <person name="Whitehead M."/>
        </authorList>
    </citation>
    <scope>NUCLEOTIDE SEQUENCE [LARGE SCALE GENOMIC DNA]</scope>
</reference>
<dbReference type="InterPro" id="IPR009077">
    <property type="entry name" value="Proteasome_activ_PA28"/>
</dbReference>
<dbReference type="PANTHER" id="PTHR10660">
    <property type="entry name" value="PROTEASOME REGULATOR PA28"/>
    <property type="match status" value="1"/>
</dbReference>
<dbReference type="InterPro" id="IPR036252">
    <property type="entry name" value="Proteasome_activ_sf"/>
</dbReference>
<evidence type="ECO:0000259" key="4">
    <source>
        <dbReference type="Pfam" id="PF02252"/>
    </source>
</evidence>
<dbReference type="SUPFAM" id="SSF47216">
    <property type="entry name" value="Proteasome activator"/>
    <property type="match status" value="1"/>
</dbReference>
<keyword evidence="2" id="KW-0647">Proteasome</keyword>
<dbReference type="Gene3D" id="1.20.120.180">
    <property type="entry name" value="Proteasome activator pa28, C-terminal domain"/>
    <property type="match status" value="1"/>
</dbReference>
<evidence type="ECO:0000313" key="5">
    <source>
        <dbReference type="EMBL" id="CAI6351403.1"/>
    </source>
</evidence>
<dbReference type="EMBL" id="CARXXK010000001">
    <property type="protein sequence ID" value="CAI6351403.1"/>
    <property type="molecule type" value="Genomic_DNA"/>
</dbReference>
<dbReference type="GO" id="GO:0005737">
    <property type="term" value="C:cytoplasm"/>
    <property type="evidence" value="ECO:0007669"/>
    <property type="project" value="TreeGrafter"/>
</dbReference>
<dbReference type="GO" id="GO:0061136">
    <property type="term" value="P:regulation of proteasomal protein catabolic process"/>
    <property type="evidence" value="ECO:0007669"/>
    <property type="project" value="TreeGrafter"/>
</dbReference>
<name>A0AAV0W6K5_9HEMI</name>
<comment type="similarity">
    <text evidence="1">Belongs to the PA28 family.</text>
</comment>
<dbReference type="Pfam" id="PF02252">
    <property type="entry name" value="PA28_C"/>
    <property type="match status" value="1"/>
</dbReference>
<sequence length="244" mass="28281">MDLQETAETATKAKDFHEKLKVEVENIIFQTLPERMVHLYELLNMPEHRIPANYIEYKFEAPSWSTTMDENIENNDICAEEEEIPVRDTIPAPRTAVVPSNKNVTEIFEVFKPRFLQLAKDSLAIKMWLTLSVPKIEDGDNFGVSVQKNVLSVLQEVEEATVSYFGKVTSYYDRRGKLVAKAVKYPFIEDYRVAVEELDEKQYTEITLCIHDIYFCYTLLYDVIVKNFEKIKNPRPSNGGSMTF</sequence>
<comment type="function">
    <text evidence="3">Implicated in immunoproteasome assembly and required for efficient antigen processing. The PA28 activator complex enhances the generation of class I binding peptides by altering the cleavage pattern of the proteasome.</text>
</comment>
<proteinExistence type="inferred from homology"/>
<evidence type="ECO:0000256" key="1">
    <source>
        <dbReference type="ARBA" id="ARBA00005883"/>
    </source>
</evidence>
<dbReference type="GO" id="GO:0005654">
    <property type="term" value="C:nucleoplasm"/>
    <property type="evidence" value="ECO:0007669"/>
    <property type="project" value="TreeGrafter"/>
</dbReference>
<gene>
    <name evidence="5" type="ORF">MEUPH1_LOCUS7752</name>
</gene>
<feature type="domain" description="Proteasome activator PA28 C-terminal" evidence="4">
    <location>
        <begin position="98"/>
        <end position="239"/>
    </location>
</feature>
<dbReference type="GO" id="GO:0061133">
    <property type="term" value="F:endopeptidase activator activity"/>
    <property type="evidence" value="ECO:0007669"/>
    <property type="project" value="TreeGrafter"/>
</dbReference>
<dbReference type="Proteomes" id="UP001160148">
    <property type="component" value="Unassembled WGS sequence"/>
</dbReference>
<dbReference type="GO" id="GO:2000045">
    <property type="term" value="P:regulation of G1/S transition of mitotic cell cycle"/>
    <property type="evidence" value="ECO:0007669"/>
    <property type="project" value="TreeGrafter"/>
</dbReference>
<dbReference type="InterPro" id="IPR036996">
    <property type="entry name" value="PA28_N_sf"/>
</dbReference>
<dbReference type="AlphaFoldDB" id="A0AAV0W6K5"/>
<organism evidence="5 6">
    <name type="scientific">Macrosiphum euphorbiae</name>
    <name type="common">potato aphid</name>
    <dbReference type="NCBI Taxonomy" id="13131"/>
    <lineage>
        <taxon>Eukaryota</taxon>
        <taxon>Metazoa</taxon>
        <taxon>Ecdysozoa</taxon>
        <taxon>Arthropoda</taxon>
        <taxon>Hexapoda</taxon>
        <taxon>Insecta</taxon>
        <taxon>Pterygota</taxon>
        <taxon>Neoptera</taxon>
        <taxon>Paraneoptera</taxon>
        <taxon>Hemiptera</taxon>
        <taxon>Sternorrhyncha</taxon>
        <taxon>Aphidomorpha</taxon>
        <taxon>Aphidoidea</taxon>
        <taxon>Aphididae</taxon>
        <taxon>Macrosiphini</taxon>
        <taxon>Macrosiphum</taxon>
    </lineage>
</organism>
<dbReference type="InterPro" id="IPR036997">
    <property type="entry name" value="PA28_C_sf"/>
</dbReference>
<comment type="caution">
    <text evidence="5">The sequence shown here is derived from an EMBL/GenBank/DDBJ whole genome shotgun (WGS) entry which is preliminary data.</text>
</comment>
<dbReference type="PANTHER" id="PTHR10660:SF2">
    <property type="entry name" value="LD45860P"/>
    <property type="match status" value="1"/>
</dbReference>
<evidence type="ECO:0000256" key="2">
    <source>
        <dbReference type="ARBA" id="ARBA00022942"/>
    </source>
</evidence>
<evidence type="ECO:0000256" key="3">
    <source>
        <dbReference type="ARBA" id="ARBA00037467"/>
    </source>
</evidence>
<dbReference type="GO" id="GO:0008537">
    <property type="term" value="C:proteasome activator complex"/>
    <property type="evidence" value="ECO:0007669"/>
    <property type="project" value="InterPro"/>
</dbReference>
<dbReference type="Gene3D" id="1.20.5.120">
    <property type="entry name" value="Proteasome activator pa28, N-terminal domain"/>
    <property type="match status" value="1"/>
</dbReference>
<keyword evidence="6" id="KW-1185">Reference proteome</keyword>
<accession>A0AAV0W6K5</accession>